<keyword evidence="5 7" id="KW-0862">Zinc</keyword>
<comment type="subunit">
    <text evidence="1 7">Homodimer.</text>
</comment>
<keyword evidence="3 7" id="KW-0479">Metal-binding</keyword>
<dbReference type="Gene3D" id="3.40.140.10">
    <property type="entry name" value="Cytidine Deaminase, domain 2"/>
    <property type="match status" value="1"/>
</dbReference>
<comment type="caution">
    <text evidence="9">The sequence shown here is derived from an EMBL/GenBank/DDBJ whole genome shotgun (WGS) entry which is preliminary data.</text>
</comment>
<keyword evidence="10" id="KW-1185">Reference proteome</keyword>
<evidence type="ECO:0000313" key="9">
    <source>
        <dbReference type="EMBL" id="KYO66109.1"/>
    </source>
</evidence>
<dbReference type="Pfam" id="PF14437">
    <property type="entry name" value="MafB19-deam"/>
    <property type="match status" value="1"/>
</dbReference>
<evidence type="ECO:0000256" key="6">
    <source>
        <dbReference type="ARBA" id="ARBA00048045"/>
    </source>
</evidence>
<dbReference type="InterPro" id="IPR028883">
    <property type="entry name" value="tRNA_aden_deaminase"/>
</dbReference>
<evidence type="ECO:0000256" key="7">
    <source>
        <dbReference type="HAMAP-Rule" id="MF_00972"/>
    </source>
</evidence>
<reference evidence="9 10" key="1">
    <citation type="submission" date="2015-12" db="EMBL/GenBank/DDBJ databases">
        <title>Draft genome of Thermovenabulum gondwanense isolated from a red thermophilic microbial mat colonisisng an outflow channel of a bore well.</title>
        <authorList>
            <person name="Patel B.K."/>
        </authorList>
    </citation>
    <scope>NUCLEOTIDE SEQUENCE [LARGE SCALE GENOMIC DNA]</scope>
    <source>
        <strain evidence="9 10">R270</strain>
    </source>
</reference>
<dbReference type="PROSITE" id="PS51747">
    <property type="entry name" value="CYT_DCMP_DEAMINASES_2"/>
    <property type="match status" value="1"/>
</dbReference>
<accession>A0A162MHX3</accession>
<dbReference type="HAMAP" id="MF_00972">
    <property type="entry name" value="tRNA_aden_deaminase"/>
    <property type="match status" value="1"/>
</dbReference>
<dbReference type="PANTHER" id="PTHR11079:SF202">
    <property type="entry name" value="TRNA-SPECIFIC ADENOSINE DEAMINASE"/>
    <property type="match status" value="1"/>
</dbReference>
<feature type="binding site" evidence="7">
    <location>
        <position position="79"/>
    </location>
    <ligand>
        <name>Zn(2+)</name>
        <dbReference type="ChEBI" id="CHEBI:29105"/>
        <note>catalytic</note>
    </ligand>
</feature>
<evidence type="ECO:0000256" key="5">
    <source>
        <dbReference type="ARBA" id="ARBA00022833"/>
    </source>
</evidence>
<name>A0A162MHX3_9FIRM</name>
<keyword evidence="2 7" id="KW-0819">tRNA processing</keyword>
<protein>
    <recommendedName>
        <fullName evidence="7">tRNA-specific adenosine deaminase</fullName>
        <ecNumber evidence="7">3.5.4.33</ecNumber>
    </recommendedName>
</protein>
<dbReference type="InterPro" id="IPR002125">
    <property type="entry name" value="CMP_dCMP_dom"/>
</dbReference>
<evidence type="ECO:0000256" key="4">
    <source>
        <dbReference type="ARBA" id="ARBA00022801"/>
    </source>
</evidence>
<dbReference type="EMBL" id="LOHZ01000030">
    <property type="protein sequence ID" value="KYO66109.1"/>
    <property type="molecule type" value="Genomic_DNA"/>
</dbReference>
<dbReference type="PATRIC" id="fig|520767.4.peg.1401"/>
<dbReference type="NCBIfam" id="NF008113">
    <property type="entry name" value="PRK10860.1"/>
    <property type="match status" value="1"/>
</dbReference>
<dbReference type="GO" id="GO:0052717">
    <property type="term" value="F:tRNA-specific adenosine-34 deaminase activity"/>
    <property type="evidence" value="ECO:0007669"/>
    <property type="project" value="UniProtKB-UniRule"/>
</dbReference>
<proteinExistence type="inferred from homology"/>
<feature type="domain" description="CMP/dCMP-type deaminase" evidence="8">
    <location>
        <begin position="1"/>
        <end position="114"/>
    </location>
</feature>
<dbReference type="CDD" id="cd01285">
    <property type="entry name" value="nucleoside_deaminase"/>
    <property type="match status" value="1"/>
</dbReference>
<dbReference type="InterPro" id="IPR016193">
    <property type="entry name" value="Cytidine_deaminase-like"/>
</dbReference>
<dbReference type="AlphaFoldDB" id="A0A162MHX3"/>
<dbReference type="EC" id="3.5.4.33" evidence="7"/>
<sequence>MREALKEAEKAFEEDEVPVGAVIVKDGKVIAKGRNGREKLQDATAHAELIAIREACRELGSWRLTGCSLYVTLEPCAMCSGAAVLSRIDSVIFGAYDPKGGCAGSVLNVLSCRDFNHRPRVLGGILEEECSFLLKEYFKKKRE</sequence>
<dbReference type="Proteomes" id="UP000075737">
    <property type="component" value="Unassembled WGS sequence"/>
</dbReference>
<comment type="function">
    <text evidence="7">Catalyzes the deamination of adenosine to inosine at the wobble position 34 of tRNA(Arg2).</text>
</comment>
<dbReference type="OrthoDB" id="9802676at2"/>
<comment type="catalytic activity">
    <reaction evidence="6 7">
        <text>adenosine(34) in tRNA + H2O + H(+) = inosine(34) in tRNA + NH4(+)</text>
        <dbReference type="Rhea" id="RHEA:43168"/>
        <dbReference type="Rhea" id="RHEA-COMP:10373"/>
        <dbReference type="Rhea" id="RHEA-COMP:10374"/>
        <dbReference type="ChEBI" id="CHEBI:15377"/>
        <dbReference type="ChEBI" id="CHEBI:15378"/>
        <dbReference type="ChEBI" id="CHEBI:28938"/>
        <dbReference type="ChEBI" id="CHEBI:74411"/>
        <dbReference type="ChEBI" id="CHEBI:82852"/>
        <dbReference type="EC" id="3.5.4.33"/>
    </reaction>
</comment>
<dbReference type="SUPFAM" id="SSF53927">
    <property type="entry name" value="Cytidine deaminase-like"/>
    <property type="match status" value="1"/>
</dbReference>
<feature type="binding site" evidence="7">
    <location>
        <position position="76"/>
    </location>
    <ligand>
        <name>Zn(2+)</name>
        <dbReference type="ChEBI" id="CHEBI:29105"/>
        <note>catalytic</note>
    </ligand>
</feature>
<evidence type="ECO:0000256" key="2">
    <source>
        <dbReference type="ARBA" id="ARBA00022694"/>
    </source>
</evidence>
<evidence type="ECO:0000259" key="8">
    <source>
        <dbReference type="PROSITE" id="PS51747"/>
    </source>
</evidence>
<dbReference type="FunFam" id="3.40.140.10:FF:000005">
    <property type="entry name" value="tRNA-specific adenosine deaminase"/>
    <property type="match status" value="1"/>
</dbReference>
<organism evidence="9 10">
    <name type="scientific">Thermovenabulum gondwanense</name>
    <dbReference type="NCBI Taxonomy" id="520767"/>
    <lineage>
        <taxon>Bacteria</taxon>
        <taxon>Bacillati</taxon>
        <taxon>Bacillota</taxon>
        <taxon>Clostridia</taxon>
        <taxon>Thermosediminibacterales</taxon>
        <taxon>Thermosediminibacteraceae</taxon>
        <taxon>Thermovenabulum</taxon>
    </lineage>
</organism>
<evidence type="ECO:0000256" key="3">
    <source>
        <dbReference type="ARBA" id="ARBA00022723"/>
    </source>
</evidence>
<dbReference type="GO" id="GO:0008270">
    <property type="term" value="F:zinc ion binding"/>
    <property type="evidence" value="ECO:0007669"/>
    <property type="project" value="UniProtKB-UniRule"/>
</dbReference>
<dbReference type="PANTHER" id="PTHR11079">
    <property type="entry name" value="CYTOSINE DEAMINASE FAMILY MEMBER"/>
    <property type="match status" value="1"/>
</dbReference>
<feature type="active site" description="Proton donor" evidence="7">
    <location>
        <position position="48"/>
    </location>
</feature>
<feature type="binding site" evidence="7">
    <location>
        <position position="46"/>
    </location>
    <ligand>
        <name>Zn(2+)</name>
        <dbReference type="ChEBI" id="CHEBI:29105"/>
        <note>catalytic</note>
    </ligand>
</feature>
<dbReference type="InterPro" id="IPR058535">
    <property type="entry name" value="MafB19-deam"/>
</dbReference>
<keyword evidence="4 7" id="KW-0378">Hydrolase</keyword>
<evidence type="ECO:0000313" key="10">
    <source>
        <dbReference type="Proteomes" id="UP000075737"/>
    </source>
</evidence>
<dbReference type="GO" id="GO:0002100">
    <property type="term" value="P:tRNA wobble adenosine to inosine editing"/>
    <property type="evidence" value="ECO:0007669"/>
    <property type="project" value="UniProtKB-UniRule"/>
</dbReference>
<dbReference type="STRING" id="520767.ATZ99_12970"/>
<evidence type="ECO:0000256" key="1">
    <source>
        <dbReference type="ARBA" id="ARBA00011738"/>
    </source>
</evidence>
<comment type="cofactor">
    <cofactor evidence="7">
        <name>Zn(2+)</name>
        <dbReference type="ChEBI" id="CHEBI:29105"/>
    </cofactor>
    <text evidence="7">Binds 1 zinc ion per subunit.</text>
</comment>
<comment type="similarity">
    <text evidence="7">Belongs to the cytidine and deoxycytidylate deaminase family.</text>
</comment>
<gene>
    <name evidence="9" type="primary">tadA_1</name>
    <name evidence="7" type="synonym">tadA</name>
    <name evidence="9" type="ORF">ATZ99_12970</name>
</gene>